<name>A0ABQ9XKH2_9EUKA</name>
<dbReference type="Proteomes" id="UP001281761">
    <property type="component" value="Unassembled WGS sequence"/>
</dbReference>
<evidence type="ECO:0000313" key="1">
    <source>
        <dbReference type="EMBL" id="KAK2951887.1"/>
    </source>
</evidence>
<proteinExistence type="predicted"/>
<keyword evidence="2" id="KW-1185">Reference proteome</keyword>
<accession>A0ABQ9XKH2</accession>
<protein>
    <submittedName>
        <fullName evidence="1">Uncharacterized protein</fullName>
    </submittedName>
</protein>
<comment type="caution">
    <text evidence="1">The sequence shown here is derived from an EMBL/GenBank/DDBJ whole genome shotgun (WGS) entry which is preliminary data.</text>
</comment>
<evidence type="ECO:0000313" key="2">
    <source>
        <dbReference type="Proteomes" id="UP001281761"/>
    </source>
</evidence>
<reference evidence="1 2" key="1">
    <citation type="journal article" date="2022" name="bioRxiv">
        <title>Genomics of Preaxostyla Flagellates Illuminates Evolutionary Transitions and the Path Towards Mitochondrial Loss.</title>
        <authorList>
            <person name="Novak L.V.F."/>
            <person name="Treitli S.C."/>
            <person name="Pyrih J."/>
            <person name="Halakuc P."/>
            <person name="Pipaliya S.V."/>
            <person name="Vacek V."/>
            <person name="Brzon O."/>
            <person name="Soukal P."/>
            <person name="Eme L."/>
            <person name="Dacks J.B."/>
            <person name="Karnkowska A."/>
            <person name="Elias M."/>
            <person name="Hampl V."/>
        </authorList>
    </citation>
    <scope>NUCLEOTIDE SEQUENCE [LARGE SCALE GENOMIC DNA]</scope>
    <source>
        <strain evidence="1">NAU3</strain>
        <tissue evidence="1">Gut</tissue>
    </source>
</reference>
<sequence length="151" mass="16733">MSRDLSDDNDSVSPLAPSSFSIPLQVDVILLVRVGIGADDDSADSLYTPHDSEHCGHSPCPFFFDQHFPAQCPKSPHPLLPDESRWQEVDVRVSVTFAKELAGMLMNILGTLRRENVSLIVAQACHFNFPFEDLLNCVMFSCNAVQTGLRQ</sequence>
<gene>
    <name evidence="1" type="ORF">BLNAU_13123</name>
</gene>
<dbReference type="EMBL" id="JARBJD010000111">
    <property type="protein sequence ID" value="KAK2951887.1"/>
    <property type="molecule type" value="Genomic_DNA"/>
</dbReference>
<organism evidence="1 2">
    <name type="scientific">Blattamonas nauphoetae</name>
    <dbReference type="NCBI Taxonomy" id="2049346"/>
    <lineage>
        <taxon>Eukaryota</taxon>
        <taxon>Metamonada</taxon>
        <taxon>Preaxostyla</taxon>
        <taxon>Oxymonadida</taxon>
        <taxon>Blattamonas</taxon>
    </lineage>
</organism>